<dbReference type="STRING" id="454136.NIES2119_30685"/>
<evidence type="ECO:0000313" key="2">
    <source>
        <dbReference type="Proteomes" id="UP000185860"/>
    </source>
</evidence>
<name>A0A1U7I3D4_9CYAN</name>
<dbReference type="Proteomes" id="UP000185860">
    <property type="component" value="Unassembled WGS sequence"/>
</dbReference>
<dbReference type="RefSeq" id="WP_073597283.1">
    <property type="nucleotide sequence ID" value="NZ_MRCE01000062.1"/>
</dbReference>
<comment type="caution">
    <text evidence="1">The sequence shown here is derived from an EMBL/GenBank/DDBJ whole genome shotgun (WGS) entry which is preliminary data.</text>
</comment>
<proteinExistence type="predicted"/>
<reference evidence="1 2" key="1">
    <citation type="submission" date="2016-11" db="EMBL/GenBank/DDBJ databases">
        <title>Draft Genome Sequences of Nine Cyanobacterial Strains from Diverse Habitats.</title>
        <authorList>
            <person name="Zhu T."/>
            <person name="Hou S."/>
            <person name="Lu X."/>
            <person name="Hess W.R."/>
        </authorList>
    </citation>
    <scope>NUCLEOTIDE SEQUENCE [LARGE SCALE GENOMIC DNA]</scope>
    <source>
        <strain evidence="1 2">IAM M-71</strain>
    </source>
</reference>
<sequence length="101" mass="11193">MPTYKSYYSYLIKSLKDPVEAAAYLDAVLEDGDLEHILLALKNVAEAQRNLINAANEPDVDWENCYQLLAQGETPTLQAIATLLNKLGLKLSVTVKQEQAV</sequence>
<accession>A0A1U7I3D4</accession>
<protein>
    <submittedName>
        <fullName evidence="1">Uncharacterized protein</fullName>
    </submittedName>
</protein>
<organism evidence="1 2">
    <name type="scientific">[Phormidium ambiguum] IAM M-71</name>
    <dbReference type="NCBI Taxonomy" id="454136"/>
    <lineage>
        <taxon>Bacteria</taxon>
        <taxon>Bacillati</taxon>
        <taxon>Cyanobacteriota</taxon>
        <taxon>Cyanophyceae</taxon>
        <taxon>Oscillatoriophycideae</taxon>
        <taxon>Aerosakkonematales</taxon>
        <taxon>Aerosakkonemataceae</taxon>
        <taxon>Floridanema</taxon>
    </lineage>
</organism>
<dbReference type="AlphaFoldDB" id="A0A1U7I3D4"/>
<dbReference type="Pfam" id="PF21716">
    <property type="entry name" value="dnstrm_HI1420"/>
    <property type="match status" value="1"/>
</dbReference>
<gene>
    <name evidence="1" type="ORF">NIES2119_30685</name>
</gene>
<evidence type="ECO:0000313" key="1">
    <source>
        <dbReference type="EMBL" id="OKH30611.1"/>
    </source>
</evidence>
<dbReference type="InterPro" id="IPR014057">
    <property type="entry name" value="HI1420"/>
</dbReference>
<dbReference type="OrthoDB" id="574031at2"/>
<dbReference type="EMBL" id="MRCE01000062">
    <property type="protein sequence ID" value="OKH30611.1"/>
    <property type="molecule type" value="Genomic_DNA"/>
</dbReference>